<comment type="caution">
    <text evidence="1">The sequence shown here is derived from an EMBL/GenBank/DDBJ whole genome shotgun (WGS) entry which is preliminary data.</text>
</comment>
<keyword evidence="2" id="KW-1185">Reference proteome</keyword>
<organism evidence="1 2">
    <name type="scientific">Acaulospora morrowiae</name>
    <dbReference type="NCBI Taxonomy" id="94023"/>
    <lineage>
        <taxon>Eukaryota</taxon>
        <taxon>Fungi</taxon>
        <taxon>Fungi incertae sedis</taxon>
        <taxon>Mucoromycota</taxon>
        <taxon>Glomeromycotina</taxon>
        <taxon>Glomeromycetes</taxon>
        <taxon>Diversisporales</taxon>
        <taxon>Acaulosporaceae</taxon>
        <taxon>Acaulospora</taxon>
    </lineage>
</organism>
<dbReference type="AlphaFoldDB" id="A0A9N9FD52"/>
<protein>
    <submittedName>
        <fullName evidence="1">2692_t:CDS:1</fullName>
    </submittedName>
</protein>
<proteinExistence type="predicted"/>
<evidence type="ECO:0000313" key="1">
    <source>
        <dbReference type="EMBL" id="CAG8525763.1"/>
    </source>
</evidence>
<reference evidence="1" key="1">
    <citation type="submission" date="2021-06" db="EMBL/GenBank/DDBJ databases">
        <authorList>
            <person name="Kallberg Y."/>
            <person name="Tangrot J."/>
            <person name="Rosling A."/>
        </authorList>
    </citation>
    <scope>NUCLEOTIDE SEQUENCE</scope>
    <source>
        <strain evidence="1">CL551</strain>
    </source>
</reference>
<dbReference type="EMBL" id="CAJVPV010002421">
    <property type="protein sequence ID" value="CAG8525763.1"/>
    <property type="molecule type" value="Genomic_DNA"/>
</dbReference>
<dbReference type="Proteomes" id="UP000789342">
    <property type="component" value="Unassembled WGS sequence"/>
</dbReference>
<gene>
    <name evidence="1" type="ORF">AMORRO_LOCUS4430</name>
</gene>
<evidence type="ECO:0000313" key="2">
    <source>
        <dbReference type="Proteomes" id="UP000789342"/>
    </source>
</evidence>
<sequence>MDRFEGVYRMMSLSFRGVPHHGAVSCSYSQQYGRSAIRMNIKQMKLLNVLEQMTLHKEKPKNICGSYDVDIQLANFFSRITLRKEKPKNTCDGGGYKDIRHMTVHVFQFANFFSH</sequence>
<feature type="non-terminal residue" evidence="1">
    <location>
        <position position="1"/>
    </location>
</feature>
<accession>A0A9N9FD52</accession>
<name>A0A9N9FD52_9GLOM</name>